<evidence type="ECO:0000313" key="1">
    <source>
        <dbReference type="EMBL" id="CAD8181465.1"/>
    </source>
</evidence>
<keyword evidence="2" id="KW-1185">Reference proteome</keyword>
<organism evidence="1 2">
    <name type="scientific">Paramecium octaurelia</name>
    <dbReference type="NCBI Taxonomy" id="43137"/>
    <lineage>
        <taxon>Eukaryota</taxon>
        <taxon>Sar</taxon>
        <taxon>Alveolata</taxon>
        <taxon>Ciliophora</taxon>
        <taxon>Intramacronucleata</taxon>
        <taxon>Oligohymenophorea</taxon>
        <taxon>Peniculida</taxon>
        <taxon>Parameciidae</taxon>
        <taxon>Paramecium</taxon>
    </lineage>
</organism>
<sequence>MYKGYIEKMFKEFQVQPIYLPFEFQQNGGEGNIIMDMDLVRQLDQFIKQNMNQNNEHTIQQFIRMFSVQLLLPLHVVDELLNTIQETPDQQFDEEVIESCQRQSINRIKEQTQLEEMKFITQLELQSEQKHEQQIFIDEMKEAKLIVPLANLKQYPLGRTSITIRAKLFNKPIIEKEQLQIIGDYCLQFRDESGMCQVFFTKNRIKEKFQLYYENLQVQTVYDISEMEIHQFKQTYEIKVTSNTQFKLYTKVPVLEQLPSALSYNLKNGEEIIVAGMVAEIGELRQQNKKLTLYTLPIDTNTEYYKIPLILWDQYKLLNFKVGDVYVFEGVLLKIYTDVIELKSLRTRFKVYTEGDEKYQDIIKQIIDKKHNWLQKENPEIQIEQVVQQPAFLIDIHQSINCAYFNTVVKILKDMPAIFQMKIQKCVRQLIVTSDNNNSQVIELVGDRLCQKIYISEEAIIFISYLQIINNKIVANEHNTQIRVLPDDDIDFAEQISLLKQPFSKPLQLSQNELEQDVLINAQKRNSIKIKINQKQSANQNQLQIPSDSLKKGIDRNELMNDIVSLLEGKTHKSRFNILVQIDELFEVRYQKGNVKLQDLRISDESDSGKITLWNNQICDYKIGQTIRIDQVIYDTSKQEFKTTFHSKVNTNVANKNLPGKQRKQNQKQLVIDGVEYQNFTYNQELKMITDIIKLSYSMSEELPYQYCRAMISEILIARLSQQCPQCTFTKLVQNNDVYECSGQNGIKHIVTLPKIFCYLKCKLTDFTASIEVVFGDEICQTRFKVYTEGDEKYQDIIKQIIDKKHNWLQKENPEIQIEQVVQQPAFLIDIHQSINCAYFNTVVKILKDMPAIFQMKIQKCVRQLIVTSDNNNSQVIELVGDRLCQKIYISEEAIIFISYLQIINNKIVANEHNTQIRVLPDDDIDFAEQISLLKQPFSKPLQLSQNELEQDVLINAQKRNSIKIKINQKQSANQNQLQIPSDSLKKGIDRNELMNDIVSLLEGKTHKSRFNILVQIDELFEVRYQKGNVKLQDLRISDESDSGKITLWNNQICDYKIGQTIRIDQVIYDTSKQEFKTTFHSKVNTNVANKNLPGKQRKQNQKQLVIDGVEYQNFTYNQELKMITDIIKLSYSMSEELPYQYCRAMISEILIARLSQQCPQCTFTKLVQNNDVYECSGQNGIKHIVTLPKIFCYLKCKLTDFTASIEVVFGDEICQQYIPQNILNELYKNQMSVVPYFDCLMYKEFTFKLWLQKQKDPQSKKIKIMKLFQTNYLKIIDSYL</sequence>
<reference evidence="1" key="1">
    <citation type="submission" date="2021-01" db="EMBL/GenBank/DDBJ databases">
        <authorList>
            <consortium name="Genoscope - CEA"/>
            <person name="William W."/>
        </authorList>
    </citation>
    <scope>NUCLEOTIDE SEQUENCE</scope>
</reference>
<dbReference type="EMBL" id="CAJJDP010000076">
    <property type="protein sequence ID" value="CAD8181465.1"/>
    <property type="molecule type" value="Genomic_DNA"/>
</dbReference>
<dbReference type="OMA" id="ICDYKIG"/>
<comment type="caution">
    <text evidence="1">The sequence shown here is derived from an EMBL/GenBank/DDBJ whole genome shotgun (WGS) entry which is preliminary data.</text>
</comment>
<name>A0A8S1VZB0_PAROT</name>
<proteinExistence type="predicted"/>
<accession>A0A8S1VZB0</accession>
<evidence type="ECO:0000313" key="2">
    <source>
        <dbReference type="Proteomes" id="UP000683925"/>
    </source>
</evidence>
<dbReference type="Proteomes" id="UP000683925">
    <property type="component" value="Unassembled WGS sequence"/>
</dbReference>
<protein>
    <submittedName>
        <fullName evidence="1">Uncharacterized protein</fullName>
    </submittedName>
</protein>
<gene>
    <name evidence="1" type="ORF">POCTA_138.1.T0770044</name>
</gene>